<dbReference type="PROSITE" id="PS50949">
    <property type="entry name" value="HTH_GNTR"/>
    <property type="match status" value="1"/>
</dbReference>
<dbReference type="SUPFAM" id="SSF46785">
    <property type="entry name" value="Winged helix' DNA-binding domain"/>
    <property type="match status" value="1"/>
</dbReference>
<keyword evidence="6" id="KW-1185">Reference proteome</keyword>
<gene>
    <name evidence="5" type="ORF">TPAS_622</name>
</gene>
<dbReference type="CDD" id="cd07377">
    <property type="entry name" value="WHTH_GntR"/>
    <property type="match status" value="1"/>
</dbReference>
<dbReference type="EMBL" id="FWEY01000002">
    <property type="protein sequence ID" value="SLM50949.1"/>
    <property type="molecule type" value="Genomic_DNA"/>
</dbReference>
<dbReference type="OrthoDB" id="9801546at2"/>
<dbReference type="RefSeq" id="WP_086941843.1">
    <property type="nucleotide sequence ID" value="NZ_FONM01000034.1"/>
</dbReference>
<name>A0A1W1IDK4_9LACT</name>
<organism evidence="5 6">
    <name type="scientific">Trichococcus pasteurii</name>
    <dbReference type="NCBI Taxonomy" id="43064"/>
    <lineage>
        <taxon>Bacteria</taxon>
        <taxon>Bacillati</taxon>
        <taxon>Bacillota</taxon>
        <taxon>Bacilli</taxon>
        <taxon>Lactobacillales</taxon>
        <taxon>Carnobacteriaceae</taxon>
        <taxon>Trichococcus</taxon>
    </lineage>
</organism>
<keyword evidence="2" id="KW-0238">DNA-binding</keyword>
<proteinExistence type="predicted"/>
<evidence type="ECO:0000259" key="4">
    <source>
        <dbReference type="PROSITE" id="PS50949"/>
    </source>
</evidence>
<evidence type="ECO:0000313" key="6">
    <source>
        <dbReference type="Proteomes" id="UP000195985"/>
    </source>
</evidence>
<dbReference type="PANTHER" id="PTHR38445">
    <property type="entry name" value="HTH-TYPE TRANSCRIPTIONAL REPRESSOR YTRA"/>
    <property type="match status" value="1"/>
</dbReference>
<dbReference type="InterPro" id="IPR000524">
    <property type="entry name" value="Tscrpt_reg_HTH_GntR"/>
</dbReference>
<feature type="domain" description="HTH gntR-type" evidence="4">
    <location>
        <begin position="11"/>
        <end position="79"/>
    </location>
</feature>
<evidence type="ECO:0000313" key="5">
    <source>
        <dbReference type="EMBL" id="SLM50949.1"/>
    </source>
</evidence>
<keyword evidence="1" id="KW-0805">Transcription regulation</keyword>
<keyword evidence="3" id="KW-0804">Transcription</keyword>
<dbReference type="STRING" id="43064.SAMN04488086_1348"/>
<evidence type="ECO:0000256" key="1">
    <source>
        <dbReference type="ARBA" id="ARBA00023015"/>
    </source>
</evidence>
<dbReference type="SMART" id="SM00345">
    <property type="entry name" value="HTH_GNTR"/>
    <property type="match status" value="1"/>
</dbReference>
<accession>A0A1W1IDK4</accession>
<evidence type="ECO:0000256" key="3">
    <source>
        <dbReference type="ARBA" id="ARBA00023163"/>
    </source>
</evidence>
<dbReference type="InterPro" id="IPR036388">
    <property type="entry name" value="WH-like_DNA-bd_sf"/>
</dbReference>
<reference evidence="6" key="1">
    <citation type="submission" date="2016-04" db="EMBL/GenBank/DDBJ databases">
        <authorList>
            <person name="Strepis N."/>
        </authorList>
    </citation>
    <scope>NUCLEOTIDE SEQUENCE [LARGE SCALE GENOMIC DNA]</scope>
</reference>
<dbReference type="Pfam" id="PF00392">
    <property type="entry name" value="GntR"/>
    <property type="match status" value="1"/>
</dbReference>
<dbReference type="GO" id="GO:0003700">
    <property type="term" value="F:DNA-binding transcription factor activity"/>
    <property type="evidence" value="ECO:0007669"/>
    <property type="project" value="InterPro"/>
</dbReference>
<dbReference type="PANTHER" id="PTHR38445:SF7">
    <property type="entry name" value="GNTR-FAMILY TRANSCRIPTIONAL REGULATOR"/>
    <property type="match status" value="1"/>
</dbReference>
<sequence>MKIIIQHNSMVPIYEQLVNQIKSLILEESLKENEPLPSVRVLAKEIRASALTVKKAYDLLEQEGFITTIHGKGSFVLSVNKHAKRENLLYSTQEELEQVIKKARQAGISKAELAELVAMILEEEEA</sequence>
<dbReference type="InterPro" id="IPR036390">
    <property type="entry name" value="WH_DNA-bd_sf"/>
</dbReference>
<dbReference type="Gene3D" id="1.10.10.10">
    <property type="entry name" value="Winged helix-like DNA-binding domain superfamily/Winged helix DNA-binding domain"/>
    <property type="match status" value="1"/>
</dbReference>
<dbReference type="AlphaFoldDB" id="A0A1W1IDK4"/>
<dbReference type="GO" id="GO:0003677">
    <property type="term" value="F:DNA binding"/>
    <property type="evidence" value="ECO:0007669"/>
    <property type="project" value="UniProtKB-KW"/>
</dbReference>
<evidence type="ECO:0000256" key="2">
    <source>
        <dbReference type="ARBA" id="ARBA00023125"/>
    </source>
</evidence>
<dbReference type="Proteomes" id="UP000195985">
    <property type="component" value="Unassembled WGS sequence"/>
</dbReference>
<protein>
    <submittedName>
        <fullName evidence="5">Transcription regulator hth gntr</fullName>
    </submittedName>
</protein>